<dbReference type="Proteomes" id="UP000265703">
    <property type="component" value="Unassembled WGS sequence"/>
</dbReference>
<keyword evidence="2" id="KW-1185">Reference proteome</keyword>
<organism evidence="1 2">
    <name type="scientific">Glomus cerebriforme</name>
    <dbReference type="NCBI Taxonomy" id="658196"/>
    <lineage>
        <taxon>Eukaryota</taxon>
        <taxon>Fungi</taxon>
        <taxon>Fungi incertae sedis</taxon>
        <taxon>Mucoromycota</taxon>
        <taxon>Glomeromycotina</taxon>
        <taxon>Glomeromycetes</taxon>
        <taxon>Glomerales</taxon>
        <taxon>Glomeraceae</taxon>
        <taxon>Glomus</taxon>
    </lineage>
</organism>
<dbReference type="AlphaFoldDB" id="A0A397SFB5"/>
<comment type="caution">
    <text evidence="1">The sequence shown here is derived from an EMBL/GenBank/DDBJ whole genome shotgun (WGS) entry which is preliminary data.</text>
</comment>
<gene>
    <name evidence="1" type="ORF">C1645_790435</name>
</gene>
<evidence type="ECO:0000313" key="2">
    <source>
        <dbReference type="Proteomes" id="UP000265703"/>
    </source>
</evidence>
<sequence length="229" mass="26785">MKPQTKSLFMNTSFISQNNAQISQTIASTISNENSFVMKSLVGCTNNNMQKCQRTQETLLSKYSKESFEINEYPFFYNPPNDPQIFHITCKEISFESGFQESNNPSPDGTIYVFYYQLPNDKFYKITCEIVSNSLIVQYLNKKNFGIELIQVEQQQEYLEFSSEQKRNLEYHLKYYLSDYLTPKRINNEKSSNFNMVKQENVMISSNAVNNNNTASIISQPQIKYWNKL</sequence>
<protein>
    <submittedName>
        <fullName evidence="1">Uncharacterized protein</fullName>
    </submittedName>
</protein>
<evidence type="ECO:0000313" key="1">
    <source>
        <dbReference type="EMBL" id="RIA81451.1"/>
    </source>
</evidence>
<dbReference type="EMBL" id="QKYT01000794">
    <property type="protein sequence ID" value="RIA81451.1"/>
    <property type="molecule type" value="Genomic_DNA"/>
</dbReference>
<dbReference type="OrthoDB" id="2305534at2759"/>
<accession>A0A397SFB5</accession>
<name>A0A397SFB5_9GLOM</name>
<proteinExistence type="predicted"/>
<reference evidence="1 2" key="1">
    <citation type="submission" date="2018-06" db="EMBL/GenBank/DDBJ databases">
        <title>Comparative genomics reveals the genomic features of Rhizophagus irregularis, R. cerebriforme, R. diaphanum and Gigaspora rosea, and their symbiotic lifestyle signature.</title>
        <authorList>
            <person name="Morin E."/>
            <person name="San Clemente H."/>
            <person name="Chen E.C.H."/>
            <person name="De La Providencia I."/>
            <person name="Hainaut M."/>
            <person name="Kuo A."/>
            <person name="Kohler A."/>
            <person name="Murat C."/>
            <person name="Tang N."/>
            <person name="Roy S."/>
            <person name="Loubradou J."/>
            <person name="Henrissat B."/>
            <person name="Grigoriev I.V."/>
            <person name="Corradi N."/>
            <person name="Roux C."/>
            <person name="Martin F.M."/>
        </authorList>
    </citation>
    <scope>NUCLEOTIDE SEQUENCE [LARGE SCALE GENOMIC DNA]</scope>
    <source>
        <strain evidence="1 2">DAOM 227022</strain>
    </source>
</reference>